<accession>A0A8S5S3L2</accession>
<evidence type="ECO:0000313" key="1">
    <source>
        <dbReference type="EMBL" id="DAF45512.1"/>
    </source>
</evidence>
<proteinExistence type="predicted"/>
<sequence>MASIWLRQRSPLLSKPLVFNLLASIRSNSRFLFLSLSQKSYLIA</sequence>
<reference evidence="1" key="1">
    <citation type="journal article" date="2021" name="Proc. Natl. Acad. Sci. U.S.A.">
        <title>A Catalog of Tens of Thousands of Viruses from Human Metagenomes Reveals Hidden Associations with Chronic Diseases.</title>
        <authorList>
            <person name="Tisza M.J."/>
            <person name="Buck C.B."/>
        </authorList>
    </citation>
    <scope>NUCLEOTIDE SEQUENCE</scope>
    <source>
        <strain evidence="1">CtBLh2</strain>
    </source>
</reference>
<dbReference type="EMBL" id="BK032514">
    <property type="protein sequence ID" value="DAF45512.1"/>
    <property type="molecule type" value="Genomic_DNA"/>
</dbReference>
<protein>
    <submittedName>
        <fullName evidence="1">Uncharacterized protein</fullName>
    </submittedName>
</protein>
<name>A0A8S5S3L2_9CAUD</name>
<organism evidence="1">
    <name type="scientific">Siphoviridae sp. ctBLh2</name>
    <dbReference type="NCBI Taxonomy" id="2827803"/>
    <lineage>
        <taxon>Viruses</taxon>
        <taxon>Duplodnaviria</taxon>
        <taxon>Heunggongvirae</taxon>
        <taxon>Uroviricota</taxon>
        <taxon>Caudoviricetes</taxon>
    </lineage>
</organism>